<dbReference type="InterPro" id="IPR003787">
    <property type="entry name" value="Sulphur_relay_DsrE/F-like"/>
</dbReference>
<dbReference type="AlphaFoldDB" id="A0A5M4B490"/>
<dbReference type="PROSITE" id="PS51257">
    <property type="entry name" value="PROKAR_LIPOPROTEIN"/>
    <property type="match status" value="1"/>
</dbReference>
<feature type="chain" id="PRO_5024330204" evidence="1">
    <location>
        <begin position="22"/>
        <end position="157"/>
    </location>
</feature>
<proteinExistence type="predicted"/>
<evidence type="ECO:0000256" key="1">
    <source>
        <dbReference type="SAM" id="SignalP"/>
    </source>
</evidence>
<protein>
    <submittedName>
        <fullName evidence="2">Uncharacterized protein</fullName>
    </submittedName>
</protein>
<accession>A0A5M4B490</accession>
<sequence length="157" mass="17525">MKKLGLLLLIGLLLASCNQSPKSGTETDAQKSMVEQAEAPRDGVFIHITQGYNDPHRVLMPLKMAVMMAMDKDVVVYMDIHAVELLVKDAKDMTFADFESFQTYVKQLVKKGVPVMACPTCLKIAGYTPDDLMEGVQVAQKDKFFNFTKGRIVTLDY</sequence>
<dbReference type="Gene3D" id="3.40.1260.10">
    <property type="entry name" value="DsrEFH-like"/>
    <property type="match status" value="1"/>
</dbReference>
<evidence type="ECO:0000313" key="3">
    <source>
        <dbReference type="Proteomes" id="UP000391834"/>
    </source>
</evidence>
<dbReference type="SUPFAM" id="SSF75169">
    <property type="entry name" value="DsrEFH-like"/>
    <property type="match status" value="1"/>
</dbReference>
<reference evidence="2 3" key="1">
    <citation type="submission" date="2019-10" db="EMBL/GenBank/DDBJ databases">
        <title>Prolixibacter strains distinguished by the presence of nitrate reductase genes were adept at nitrate-dependent anaerobic corrosion of metallic iron and carbon steel.</title>
        <authorList>
            <person name="Iino T."/>
            <person name="Shono N."/>
            <person name="Ito K."/>
            <person name="Nakamura R."/>
            <person name="Sueoka K."/>
            <person name="Harayama S."/>
            <person name="Ohkuma M."/>
        </authorList>
    </citation>
    <scope>NUCLEOTIDE SEQUENCE [LARGE SCALE GENOMIC DNA]</scope>
    <source>
        <strain evidence="2 3">JCM 13498</strain>
    </source>
</reference>
<comment type="caution">
    <text evidence="2">The sequence shown here is derived from an EMBL/GenBank/DDBJ whole genome shotgun (WGS) entry which is preliminary data.</text>
</comment>
<gene>
    <name evidence="2" type="ORF">PbJCM13498_38380</name>
</gene>
<dbReference type="Pfam" id="PF02635">
    <property type="entry name" value="DsrE"/>
    <property type="match status" value="1"/>
</dbReference>
<dbReference type="RefSeq" id="WP_199898687.1">
    <property type="nucleotide sequence ID" value="NZ_BLAX01000001.1"/>
</dbReference>
<keyword evidence="1" id="KW-0732">Signal</keyword>
<evidence type="ECO:0000313" key="2">
    <source>
        <dbReference type="EMBL" id="GET34975.1"/>
    </source>
</evidence>
<dbReference type="EMBL" id="BLAX01000001">
    <property type="protein sequence ID" value="GET34975.1"/>
    <property type="molecule type" value="Genomic_DNA"/>
</dbReference>
<keyword evidence="3" id="KW-1185">Reference proteome</keyword>
<dbReference type="Proteomes" id="UP000391834">
    <property type="component" value="Unassembled WGS sequence"/>
</dbReference>
<name>A0A5M4B490_9BACT</name>
<organism evidence="2 3">
    <name type="scientific">Prolixibacter bellariivorans</name>
    <dbReference type="NCBI Taxonomy" id="314319"/>
    <lineage>
        <taxon>Bacteria</taxon>
        <taxon>Pseudomonadati</taxon>
        <taxon>Bacteroidota</taxon>
        <taxon>Bacteroidia</taxon>
        <taxon>Marinilabiliales</taxon>
        <taxon>Prolixibacteraceae</taxon>
        <taxon>Prolixibacter</taxon>
    </lineage>
</organism>
<feature type="signal peptide" evidence="1">
    <location>
        <begin position="1"/>
        <end position="21"/>
    </location>
</feature>
<dbReference type="InterPro" id="IPR027396">
    <property type="entry name" value="DsrEFH-like"/>
</dbReference>